<dbReference type="Gene3D" id="2.70.98.10">
    <property type="match status" value="1"/>
</dbReference>
<dbReference type="Proteomes" id="UP000272503">
    <property type="component" value="Unassembled WGS sequence"/>
</dbReference>
<dbReference type="InterPro" id="IPR014718">
    <property type="entry name" value="GH-type_carb-bd"/>
</dbReference>
<dbReference type="Pfam" id="PF01263">
    <property type="entry name" value="Aldose_epim"/>
    <property type="match status" value="1"/>
</dbReference>
<keyword evidence="2" id="KW-1185">Reference proteome</keyword>
<protein>
    <submittedName>
        <fullName evidence="1">Aldose epimerase</fullName>
    </submittedName>
</protein>
<dbReference type="GO" id="GO:0005975">
    <property type="term" value="P:carbohydrate metabolic process"/>
    <property type="evidence" value="ECO:0007669"/>
    <property type="project" value="InterPro"/>
</dbReference>
<dbReference type="AlphaFoldDB" id="A0A3L7A409"/>
<reference evidence="1 2" key="1">
    <citation type="submission" date="2018-10" db="EMBL/GenBank/DDBJ databases">
        <authorList>
            <person name="Li J."/>
        </authorList>
    </citation>
    <scope>NUCLEOTIDE SEQUENCE [LARGE SCALE GENOMIC DNA]</scope>
    <source>
        <strain evidence="1 2">IF 016277</strain>
    </source>
</reference>
<comment type="caution">
    <text evidence="1">The sequence shown here is derived from an EMBL/GenBank/DDBJ whole genome shotgun (WGS) entry which is preliminary data.</text>
</comment>
<organism evidence="1 2">
    <name type="scientific">Mycetocola tolaasinivorans</name>
    <dbReference type="NCBI Taxonomy" id="76635"/>
    <lineage>
        <taxon>Bacteria</taxon>
        <taxon>Bacillati</taxon>
        <taxon>Actinomycetota</taxon>
        <taxon>Actinomycetes</taxon>
        <taxon>Micrococcales</taxon>
        <taxon>Microbacteriaceae</taxon>
        <taxon>Mycetocola</taxon>
    </lineage>
</organism>
<sequence length="332" mass="35545">MHYVSWVSNRRHWIPIARCCSTSSRNQPVTTPSPIILTRRDGGALVRATISPVGASLQGLSVAGVELVRGSLDATPVESSGITLVPWPNRVRAARWEWKGQEQALLPTEAGTANALHGLLAATDYAIARHSEGAVLLTARIDNAPGYPFALDVSVEYHLAADGIRVSLSVHNRGGELAPVGLGAHPYLRLGDTPAAELTLSVPAERALLLTQDHLPAAMVSVAGTPLDLREGRRVTESPAHLGFTALRAESGAVTSTLSGPMGRAELWMDPRFRWLQIYLTREFPGLADDQLAIAVEPMTAPPDALNSGIDLHLIAPADTWSLDWGIRFVPA</sequence>
<dbReference type="InterPro" id="IPR011013">
    <property type="entry name" value="Gal_mutarotase_sf_dom"/>
</dbReference>
<dbReference type="InterPro" id="IPR008183">
    <property type="entry name" value="Aldose_1/G6P_1-epimerase"/>
</dbReference>
<dbReference type="GO" id="GO:0016853">
    <property type="term" value="F:isomerase activity"/>
    <property type="evidence" value="ECO:0007669"/>
    <property type="project" value="InterPro"/>
</dbReference>
<gene>
    <name evidence="1" type="ORF">D9V32_12200</name>
</gene>
<dbReference type="EMBL" id="RCUX01000009">
    <property type="protein sequence ID" value="RLP74795.1"/>
    <property type="molecule type" value="Genomic_DNA"/>
</dbReference>
<dbReference type="SUPFAM" id="SSF74650">
    <property type="entry name" value="Galactose mutarotase-like"/>
    <property type="match status" value="1"/>
</dbReference>
<evidence type="ECO:0000313" key="2">
    <source>
        <dbReference type="Proteomes" id="UP000272503"/>
    </source>
</evidence>
<dbReference type="OrthoDB" id="4739604at2"/>
<accession>A0A3L7A409</accession>
<name>A0A3L7A409_9MICO</name>
<proteinExistence type="predicted"/>
<evidence type="ECO:0000313" key="1">
    <source>
        <dbReference type="EMBL" id="RLP74795.1"/>
    </source>
</evidence>
<dbReference type="GO" id="GO:0030246">
    <property type="term" value="F:carbohydrate binding"/>
    <property type="evidence" value="ECO:0007669"/>
    <property type="project" value="InterPro"/>
</dbReference>